<keyword evidence="2" id="KW-1185">Reference proteome</keyword>
<evidence type="ECO:0000313" key="2">
    <source>
        <dbReference type="Proteomes" id="UP000652761"/>
    </source>
</evidence>
<evidence type="ECO:0000313" key="1">
    <source>
        <dbReference type="EMBL" id="MQL95693.1"/>
    </source>
</evidence>
<dbReference type="AlphaFoldDB" id="A0A843VTZ8"/>
<proteinExistence type="predicted"/>
<dbReference type="Proteomes" id="UP000652761">
    <property type="component" value="Unassembled WGS sequence"/>
</dbReference>
<organism evidence="1 2">
    <name type="scientific">Colocasia esculenta</name>
    <name type="common">Wild taro</name>
    <name type="synonym">Arum esculentum</name>
    <dbReference type="NCBI Taxonomy" id="4460"/>
    <lineage>
        <taxon>Eukaryota</taxon>
        <taxon>Viridiplantae</taxon>
        <taxon>Streptophyta</taxon>
        <taxon>Embryophyta</taxon>
        <taxon>Tracheophyta</taxon>
        <taxon>Spermatophyta</taxon>
        <taxon>Magnoliopsida</taxon>
        <taxon>Liliopsida</taxon>
        <taxon>Araceae</taxon>
        <taxon>Aroideae</taxon>
        <taxon>Colocasieae</taxon>
        <taxon>Colocasia</taxon>
    </lineage>
</organism>
<comment type="caution">
    <text evidence="1">The sequence shown here is derived from an EMBL/GenBank/DDBJ whole genome shotgun (WGS) entry which is preliminary data.</text>
</comment>
<name>A0A843VTZ8_COLES</name>
<protein>
    <submittedName>
        <fullName evidence="1">Uncharacterized protein</fullName>
    </submittedName>
</protein>
<dbReference type="EMBL" id="NMUH01001821">
    <property type="protein sequence ID" value="MQL95693.1"/>
    <property type="molecule type" value="Genomic_DNA"/>
</dbReference>
<sequence>MGADVRGRLKEPGAGFVLLDLVRWRVVDVVVYWLVCTARTCSPGAMEAMHRSYGAGHVRMKLLRWQSWCCCVGDPGGTRASIKRPEVLFSGGSLVRIGALQFKFLGFSEFRFGGESDSLTFEEVEQWSVLHYWLEISGSGVSSCFCVGEKGPEQPRESIFGLFWICTRSRTWRLGLTFEAHWRSLLISAFTIAFNSEI</sequence>
<gene>
    <name evidence="1" type="ORF">Taro_028361</name>
</gene>
<accession>A0A843VTZ8</accession>
<reference evidence="1" key="1">
    <citation type="submission" date="2017-07" db="EMBL/GenBank/DDBJ databases">
        <title>Taro Niue Genome Assembly and Annotation.</title>
        <authorList>
            <person name="Atibalentja N."/>
            <person name="Keating K."/>
            <person name="Fields C.J."/>
        </authorList>
    </citation>
    <scope>NUCLEOTIDE SEQUENCE</scope>
    <source>
        <strain evidence="1">Niue_2</strain>
        <tissue evidence="1">Leaf</tissue>
    </source>
</reference>